<dbReference type="RefSeq" id="WP_230035716.1">
    <property type="nucleotide sequence ID" value="NZ_JAJJMM010000001.1"/>
</dbReference>
<sequence length="374" mass="44566">MNTNKLFILLFVLNYCTSCSQSKENRSKTQNNTEIMRNDKNDINVKDIEHQIKLQRNYTCDDVAESNEYTFSKKDLDLTLPLIGEMLQSSGYIIPDYSSFKEYINKYFHINIDETSDEIHVVNRNDFIQYRGSLDKDLYDICLSNLFIDKKRRFISPMIAFEDIYDIKSKQTKQNLKLLLLNKYLFNNDKSGVLYLVANESKFMYDMLVLFRFDGIEKSNKKSINMFYENNEKYQIGDIIFNKNKKDVLFICDNLLLAFFNLFNEGNDIQTILPLKYYSSRIIDNQRKDIFKDKEKMKIIAFLANTYDPLFKQYHHDGQHWGELTILADYRDYLDKEEWEKVKQEYKENNYYNLPNLKSMVEYADMFDSVGAPD</sequence>
<proteinExistence type="predicted"/>
<evidence type="ECO:0000313" key="1">
    <source>
        <dbReference type="EMBL" id="MCC9063481.1"/>
    </source>
</evidence>
<dbReference type="Proteomes" id="UP001430679">
    <property type="component" value="Unassembled WGS sequence"/>
</dbReference>
<keyword evidence="2" id="KW-1185">Reference proteome</keyword>
<evidence type="ECO:0000313" key="2">
    <source>
        <dbReference type="Proteomes" id="UP001430679"/>
    </source>
</evidence>
<comment type="caution">
    <text evidence="1">The sequence shown here is derived from an EMBL/GenBank/DDBJ whole genome shotgun (WGS) entry which is preliminary data.</text>
</comment>
<protein>
    <recommendedName>
        <fullName evidence="3">YARHG domain-containing protein</fullName>
    </recommendedName>
</protein>
<accession>A0ABS8MEV7</accession>
<organism evidence="1 2">
    <name type="scientific">Flavobacterium piscisymbiosum</name>
    <dbReference type="NCBI Taxonomy" id="2893753"/>
    <lineage>
        <taxon>Bacteria</taxon>
        <taxon>Pseudomonadati</taxon>
        <taxon>Bacteroidota</taxon>
        <taxon>Flavobacteriia</taxon>
        <taxon>Flavobacteriales</taxon>
        <taxon>Flavobacteriaceae</taxon>
        <taxon>Flavobacterium</taxon>
    </lineage>
</organism>
<name>A0ABS8MEV7_9FLAO</name>
<reference evidence="1" key="1">
    <citation type="submission" date="2021-11" db="EMBL/GenBank/DDBJ databases">
        <title>Description of novel Flavobacterium species.</title>
        <authorList>
            <person name="Saticioglu I.B."/>
            <person name="Ay H."/>
            <person name="Altun S."/>
            <person name="Duman M."/>
        </authorList>
    </citation>
    <scope>NUCLEOTIDE SEQUENCE</scope>
    <source>
        <strain evidence="1">F-30</strain>
    </source>
</reference>
<evidence type="ECO:0008006" key="3">
    <source>
        <dbReference type="Google" id="ProtNLM"/>
    </source>
</evidence>
<dbReference type="EMBL" id="JAJJMM010000001">
    <property type="protein sequence ID" value="MCC9063481.1"/>
    <property type="molecule type" value="Genomic_DNA"/>
</dbReference>
<gene>
    <name evidence="1" type="ORF">LNP81_10815</name>
</gene>